<sequence length="68" mass="7678">MFMQNKETGILFKITDTEALINPVEDEVTGQHQAGEEEQPPESISKANLVFPSGEQLPVCWTDPNYRQ</sequence>
<reference evidence="1 2" key="1">
    <citation type="submission" date="2024-10" db="EMBL/GenBank/DDBJ databases">
        <authorList>
            <person name="Ratan Roy A."/>
            <person name="Morales Sandoval P.H."/>
            <person name="De Los Santos Villalobos S."/>
            <person name="Chakraborty S."/>
            <person name="Mukherjee J."/>
        </authorList>
    </citation>
    <scope>NUCLEOTIDE SEQUENCE [LARGE SCALE GENOMIC DNA]</scope>
    <source>
        <strain evidence="1 2">S1</strain>
    </source>
</reference>
<evidence type="ECO:0000313" key="1">
    <source>
        <dbReference type="EMBL" id="MFE4107168.1"/>
    </source>
</evidence>
<dbReference type="RefSeq" id="WP_377965624.1">
    <property type="nucleotide sequence ID" value="NZ_JBHZOL010000079.1"/>
</dbReference>
<keyword evidence="2" id="KW-1185">Reference proteome</keyword>
<proteinExistence type="predicted"/>
<organism evidence="1 2">
    <name type="scientific">Almyronema epifaneia S1</name>
    <dbReference type="NCBI Taxonomy" id="2991925"/>
    <lineage>
        <taxon>Bacteria</taxon>
        <taxon>Bacillati</taxon>
        <taxon>Cyanobacteriota</taxon>
        <taxon>Cyanophyceae</taxon>
        <taxon>Nodosilineales</taxon>
        <taxon>Nodosilineaceae</taxon>
        <taxon>Almyronema</taxon>
        <taxon>Almyronema epifaneia</taxon>
    </lineage>
</organism>
<protein>
    <submittedName>
        <fullName evidence="1">Acetyltransferase</fullName>
    </submittedName>
</protein>
<gene>
    <name evidence="1" type="ORF">ACFVKH_12805</name>
</gene>
<dbReference type="Proteomes" id="UP001600165">
    <property type="component" value="Unassembled WGS sequence"/>
</dbReference>
<name>A0ABW6IG49_9CYAN</name>
<dbReference type="EMBL" id="JBHZOL010000079">
    <property type="protein sequence ID" value="MFE4107168.1"/>
    <property type="molecule type" value="Genomic_DNA"/>
</dbReference>
<comment type="caution">
    <text evidence="1">The sequence shown here is derived from an EMBL/GenBank/DDBJ whole genome shotgun (WGS) entry which is preliminary data.</text>
</comment>
<accession>A0ABW6IG49</accession>
<evidence type="ECO:0000313" key="2">
    <source>
        <dbReference type="Proteomes" id="UP001600165"/>
    </source>
</evidence>